<feature type="transmembrane region" description="Helical" evidence="1">
    <location>
        <begin position="427"/>
        <end position="446"/>
    </location>
</feature>
<feature type="transmembrane region" description="Helical" evidence="1">
    <location>
        <begin position="458"/>
        <end position="475"/>
    </location>
</feature>
<dbReference type="RefSeq" id="WP_305005056.1">
    <property type="nucleotide sequence ID" value="NZ_JAUQSY010000002.1"/>
</dbReference>
<evidence type="ECO:0000313" key="3">
    <source>
        <dbReference type="Proteomes" id="UP001176429"/>
    </source>
</evidence>
<sequence>MPPFRYFLQVGLLLLLLTAGYAALLLHQATLPAIQALDHITQHMQWHIRPVQAAELRHLLVRLEVVVALAGGALLALSRRATGRREWQLLGWEVKAVASGITACFQRLPGQQRALFWLLLGFLTALRTYFSLTKPLHGEELASYEFFVRPGLLATSAYYPIPNNHVLSNTISGWLYLLSPNFWWCMRLPVLLISTLGTVLLFGSLLRVSNFRVAAVATFLFSWLQLSLYNASAARGYWLLITLAGLVFFATLALSNARARRAAWAALLVGGVLGSYTIPSFAYVLVAAFSWLGLVFLRQKRWPELAQAIAIGTLTILGATLLYSPLLLVSGLDVLTGNGFVAPRPAAEFWTGLPAYLWFNEGLLAGQRSIGAVLTLAGLLSFGYLLLRYPASTTSRFHRLGKPALWFTISPYALVVMQRVFPPERVFLYKAFFFFILVALLADWWLRRPLSHLARRWSQAMLLVSVLIFIVYQTYTVERLNRRNQRPVAAYQAGFEWLAAQPPGPVLAPEPLHNLYFRFFGHALTPARRWRFAAAARPATPYAYVLAFPNQRGYFQPKYPFPPAYRNPEVEIYRLPKGFQLP</sequence>
<evidence type="ECO:0000313" key="2">
    <source>
        <dbReference type="EMBL" id="MDO7873740.1"/>
    </source>
</evidence>
<protein>
    <recommendedName>
        <fullName evidence="4">Glycosyltransferase RgtA/B/C/D-like domain-containing protein</fullName>
    </recommendedName>
</protein>
<dbReference type="EMBL" id="JAUQSY010000002">
    <property type="protein sequence ID" value="MDO7873740.1"/>
    <property type="molecule type" value="Genomic_DNA"/>
</dbReference>
<keyword evidence="1" id="KW-0812">Transmembrane</keyword>
<keyword evidence="1" id="KW-0472">Membrane</keyword>
<feature type="transmembrane region" description="Helical" evidence="1">
    <location>
        <begin position="305"/>
        <end position="329"/>
    </location>
</feature>
<reference evidence="2" key="1">
    <citation type="submission" date="2023-07" db="EMBL/GenBank/DDBJ databases">
        <authorList>
            <person name="Kim M.K."/>
        </authorList>
    </citation>
    <scope>NUCLEOTIDE SEQUENCE</scope>
    <source>
        <strain evidence="2">ASUV-10-1</strain>
    </source>
</reference>
<comment type="caution">
    <text evidence="2">The sequence shown here is derived from an EMBL/GenBank/DDBJ whole genome shotgun (WGS) entry which is preliminary data.</text>
</comment>
<gene>
    <name evidence="2" type="ORF">Q5H93_03275</name>
</gene>
<feature type="transmembrane region" description="Helical" evidence="1">
    <location>
        <begin position="371"/>
        <end position="391"/>
    </location>
</feature>
<proteinExistence type="predicted"/>
<accession>A0ABT9B693</accession>
<feature type="transmembrane region" description="Helical" evidence="1">
    <location>
        <begin position="266"/>
        <end position="293"/>
    </location>
</feature>
<evidence type="ECO:0008006" key="4">
    <source>
        <dbReference type="Google" id="ProtNLM"/>
    </source>
</evidence>
<keyword evidence="3" id="KW-1185">Reference proteome</keyword>
<dbReference type="Proteomes" id="UP001176429">
    <property type="component" value="Unassembled WGS sequence"/>
</dbReference>
<organism evidence="2 3">
    <name type="scientific">Hymenobacter aranciens</name>
    <dbReference type="NCBI Taxonomy" id="3063996"/>
    <lineage>
        <taxon>Bacteria</taxon>
        <taxon>Pseudomonadati</taxon>
        <taxon>Bacteroidota</taxon>
        <taxon>Cytophagia</taxon>
        <taxon>Cytophagales</taxon>
        <taxon>Hymenobacteraceae</taxon>
        <taxon>Hymenobacter</taxon>
    </lineage>
</organism>
<keyword evidence="1" id="KW-1133">Transmembrane helix</keyword>
<feature type="transmembrane region" description="Helical" evidence="1">
    <location>
        <begin position="114"/>
        <end position="130"/>
    </location>
</feature>
<evidence type="ECO:0000256" key="1">
    <source>
        <dbReference type="SAM" id="Phobius"/>
    </source>
</evidence>
<feature type="transmembrane region" description="Helical" evidence="1">
    <location>
        <begin position="60"/>
        <end position="77"/>
    </location>
</feature>
<feature type="transmembrane region" description="Helical" evidence="1">
    <location>
        <begin position="181"/>
        <end position="206"/>
    </location>
</feature>
<feature type="transmembrane region" description="Helical" evidence="1">
    <location>
        <begin position="237"/>
        <end position="254"/>
    </location>
</feature>
<name>A0ABT9B693_9BACT</name>